<dbReference type="AlphaFoldDB" id="A0A6A6A8Z7"/>
<evidence type="ECO:0000256" key="1">
    <source>
        <dbReference type="SAM" id="MobiDB-lite"/>
    </source>
</evidence>
<feature type="compositionally biased region" description="Polar residues" evidence="1">
    <location>
        <begin position="90"/>
        <end position="101"/>
    </location>
</feature>
<evidence type="ECO:0000313" key="2">
    <source>
        <dbReference type="EMBL" id="KAF2127307.1"/>
    </source>
</evidence>
<evidence type="ECO:0000313" key="3">
    <source>
        <dbReference type="Proteomes" id="UP000799771"/>
    </source>
</evidence>
<gene>
    <name evidence="2" type="ORF">P153DRAFT_63898</name>
</gene>
<dbReference type="RefSeq" id="XP_033521696.1">
    <property type="nucleotide sequence ID" value="XM_033673316.1"/>
</dbReference>
<name>A0A6A6A8Z7_9PLEO</name>
<proteinExistence type="predicted"/>
<keyword evidence="3" id="KW-1185">Reference proteome</keyword>
<reference evidence="2" key="1">
    <citation type="journal article" date="2020" name="Stud. Mycol.">
        <title>101 Dothideomycetes genomes: a test case for predicting lifestyles and emergence of pathogens.</title>
        <authorList>
            <person name="Haridas S."/>
            <person name="Albert R."/>
            <person name="Binder M."/>
            <person name="Bloem J."/>
            <person name="Labutti K."/>
            <person name="Salamov A."/>
            <person name="Andreopoulos B."/>
            <person name="Baker S."/>
            <person name="Barry K."/>
            <person name="Bills G."/>
            <person name="Bluhm B."/>
            <person name="Cannon C."/>
            <person name="Castanera R."/>
            <person name="Culley D."/>
            <person name="Daum C."/>
            <person name="Ezra D."/>
            <person name="Gonzalez J."/>
            <person name="Henrissat B."/>
            <person name="Kuo A."/>
            <person name="Liang C."/>
            <person name="Lipzen A."/>
            <person name="Lutzoni F."/>
            <person name="Magnuson J."/>
            <person name="Mondo S."/>
            <person name="Nolan M."/>
            <person name="Ohm R."/>
            <person name="Pangilinan J."/>
            <person name="Park H.-J."/>
            <person name="Ramirez L."/>
            <person name="Alfaro M."/>
            <person name="Sun H."/>
            <person name="Tritt A."/>
            <person name="Yoshinaga Y."/>
            <person name="Zwiers L.-H."/>
            <person name="Turgeon B."/>
            <person name="Goodwin S."/>
            <person name="Spatafora J."/>
            <person name="Crous P."/>
            <person name="Grigoriev I."/>
        </authorList>
    </citation>
    <scope>NUCLEOTIDE SEQUENCE</scope>
    <source>
        <strain evidence="2">CBS 119687</strain>
    </source>
</reference>
<dbReference type="Proteomes" id="UP000799771">
    <property type="component" value="Unassembled WGS sequence"/>
</dbReference>
<protein>
    <submittedName>
        <fullName evidence="2">Uncharacterized protein</fullName>
    </submittedName>
</protein>
<sequence>MCYLWSHMSTNHAQRWGLNDNDEPILFHGHLGHSNHKYLERSKRMPTATNQFHHLAPRQQMTSATTQTPRSTSSQTFNTQPNHRTLAAVTRTNLTNVRQNGPSTTSTSPPDPNTQIRLPASSQPQTTPSPIPFNPLRTHPYKLRKTCMGKRPTLPSINRVAIQNNVHNPFLQHLSWRRITHSPLR</sequence>
<organism evidence="2 3">
    <name type="scientific">Dothidotthia symphoricarpi CBS 119687</name>
    <dbReference type="NCBI Taxonomy" id="1392245"/>
    <lineage>
        <taxon>Eukaryota</taxon>
        <taxon>Fungi</taxon>
        <taxon>Dikarya</taxon>
        <taxon>Ascomycota</taxon>
        <taxon>Pezizomycotina</taxon>
        <taxon>Dothideomycetes</taxon>
        <taxon>Pleosporomycetidae</taxon>
        <taxon>Pleosporales</taxon>
        <taxon>Dothidotthiaceae</taxon>
        <taxon>Dothidotthia</taxon>
    </lineage>
</organism>
<dbReference type="EMBL" id="ML977511">
    <property type="protein sequence ID" value="KAF2127307.1"/>
    <property type="molecule type" value="Genomic_DNA"/>
</dbReference>
<feature type="region of interest" description="Disordered" evidence="1">
    <location>
        <begin position="54"/>
        <end position="138"/>
    </location>
</feature>
<dbReference type="GeneID" id="54413748"/>
<accession>A0A6A6A8Z7</accession>
<feature type="compositionally biased region" description="Low complexity" evidence="1">
    <location>
        <begin position="62"/>
        <end position="76"/>
    </location>
</feature>